<name>A0A0R3SQC1_HYMDI</name>
<reference evidence="2 3" key="2">
    <citation type="submission" date="2018-11" db="EMBL/GenBank/DDBJ databases">
        <authorList>
            <consortium name="Pathogen Informatics"/>
        </authorList>
    </citation>
    <scope>NUCLEOTIDE SEQUENCE [LARGE SCALE GENOMIC DNA]</scope>
</reference>
<accession>A0A0R3SQC1</accession>
<feature type="compositionally biased region" description="Basic and acidic residues" evidence="1">
    <location>
        <begin position="40"/>
        <end position="49"/>
    </location>
</feature>
<dbReference type="EMBL" id="UYSG01010919">
    <property type="protein sequence ID" value="VDL59578.1"/>
    <property type="molecule type" value="Genomic_DNA"/>
</dbReference>
<evidence type="ECO:0000313" key="4">
    <source>
        <dbReference type="WBParaSite" id="HDID_0000726201-mRNA-1"/>
    </source>
</evidence>
<protein>
    <submittedName>
        <fullName evidence="2 4">Uncharacterized protein</fullName>
    </submittedName>
</protein>
<gene>
    <name evidence="2" type="ORF">HDID_LOCUS7260</name>
</gene>
<feature type="compositionally biased region" description="Polar residues" evidence="1">
    <location>
        <begin position="1"/>
        <end position="23"/>
    </location>
</feature>
<dbReference type="AlphaFoldDB" id="A0A0R3SQC1"/>
<feature type="compositionally biased region" description="Low complexity" evidence="1">
    <location>
        <begin position="29"/>
        <end position="39"/>
    </location>
</feature>
<dbReference type="Proteomes" id="UP000274504">
    <property type="component" value="Unassembled WGS sequence"/>
</dbReference>
<sequence length="184" mass="20271">MTSISIPSVSKPVDSTPTSTPNRKPTLPKPSVSSSSSAEPIKESSERQKNKPSPPLVVVEDLAKSMPSLVQPYLQLRRQKFHNHHHRPHNHDRATQNRRPWLGRCVREHRSGGGDGEKVSSDSSSSATSLLEIAAFSTSITAEKTIPQILTESNTETTTHTLTVDDEFEPCHAYLSSVSLLHLF</sequence>
<evidence type="ECO:0000256" key="1">
    <source>
        <dbReference type="SAM" id="MobiDB-lite"/>
    </source>
</evidence>
<evidence type="ECO:0000313" key="3">
    <source>
        <dbReference type="Proteomes" id="UP000274504"/>
    </source>
</evidence>
<feature type="region of interest" description="Disordered" evidence="1">
    <location>
        <begin position="1"/>
        <end position="59"/>
    </location>
</feature>
<reference evidence="4" key="1">
    <citation type="submission" date="2017-02" db="UniProtKB">
        <authorList>
            <consortium name="WormBaseParasite"/>
        </authorList>
    </citation>
    <scope>IDENTIFICATION</scope>
</reference>
<organism evidence="4">
    <name type="scientific">Hymenolepis diminuta</name>
    <name type="common">Rat tapeworm</name>
    <dbReference type="NCBI Taxonomy" id="6216"/>
    <lineage>
        <taxon>Eukaryota</taxon>
        <taxon>Metazoa</taxon>
        <taxon>Spiralia</taxon>
        <taxon>Lophotrochozoa</taxon>
        <taxon>Platyhelminthes</taxon>
        <taxon>Cestoda</taxon>
        <taxon>Eucestoda</taxon>
        <taxon>Cyclophyllidea</taxon>
        <taxon>Hymenolepididae</taxon>
        <taxon>Hymenolepis</taxon>
    </lineage>
</organism>
<dbReference type="WBParaSite" id="HDID_0000726201-mRNA-1">
    <property type="protein sequence ID" value="HDID_0000726201-mRNA-1"/>
    <property type="gene ID" value="HDID_0000726201"/>
</dbReference>
<proteinExistence type="predicted"/>
<evidence type="ECO:0000313" key="2">
    <source>
        <dbReference type="EMBL" id="VDL59578.1"/>
    </source>
</evidence>